<keyword evidence="9" id="KW-1185">Reference proteome</keyword>
<dbReference type="PIRSF" id="PIRSF006324">
    <property type="entry name" value="LeuE"/>
    <property type="match status" value="1"/>
</dbReference>
<sequence length="194" mass="20952">MAVITLLSPGPGVLKSVTNSLNYGLRRAMIGVAGLATGVFCVAALCATSLGALLAASPAMFWLVRIAGAAYLVYLGIKLWRAAGLAVNRESGQMKSHRALFVEGWLLQFSNPNGIFFFLSVLPQFIDHHSRYLPQLTLLVLTFCGLLILVHSGYAGFAGQLQRWAGQGRSGQWLNRLGGLVFILFGVLLLKPMF</sequence>
<feature type="transmembrane region" description="Helical" evidence="7">
    <location>
        <begin position="138"/>
        <end position="161"/>
    </location>
</feature>
<gene>
    <name evidence="8" type="primary">rhtB</name>
    <name evidence="8" type="ORF">GCM10010971_29080</name>
</gene>
<evidence type="ECO:0000313" key="9">
    <source>
        <dbReference type="Proteomes" id="UP000621859"/>
    </source>
</evidence>
<evidence type="ECO:0000313" key="8">
    <source>
        <dbReference type="EMBL" id="GGP27089.1"/>
    </source>
</evidence>
<evidence type="ECO:0000256" key="5">
    <source>
        <dbReference type="ARBA" id="ARBA00022989"/>
    </source>
</evidence>
<dbReference type="Pfam" id="PF01810">
    <property type="entry name" value="LysE"/>
    <property type="match status" value="1"/>
</dbReference>
<feature type="transmembrane region" description="Helical" evidence="7">
    <location>
        <begin position="28"/>
        <end position="53"/>
    </location>
</feature>
<comment type="subcellular location">
    <subcellularLocation>
        <location evidence="1">Cell membrane</location>
        <topology evidence="1">Multi-pass membrane protein</topology>
    </subcellularLocation>
</comment>
<evidence type="ECO:0000256" key="2">
    <source>
        <dbReference type="ARBA" id="ARBA00007928"/>
    </source>
</evidence>
<accession>A0ABQ2PQ63</accession>
<dbReference type="PANTHER" id="PTHR30086">
    <property type="entry name" value="ARGININE EXPORTER PROTEIN ARGO"/>
    <property type="match status" value="1"/>
</dbReference>
<proteinExistence type="inferred from homology"/>
<protein>
    <submittedName>
        <fullName evidence="8">Amino acid transporter LysE</fullName>
    </submittedName>
</protein>
<dbReference type="Proteomes" id="UP000621859">
    <property type="component" value="Unassembled WGS sequence"/>
</dbReference>
<evidence type="ECO:0000256" key="7">
    <source>
        <dbReference type="SAM" id="Phobius"/>
    </source>
</evidence>
<keyword evidence="6 7" id="KW-0472">Membrane</keyword>
<dbReference type="InterPro" id="IPR001123">
    <property type="entry name" value="LeuE-type"/>
</dbReference>
<evidence type="ECO:0000256" key="1">
    <source>
        <dbReference type="ARBA" id="ARBA00004651"/>
    </source>
</evidence>
<keyword evidence="4 7" id="KW-0812">Transmembrane</keyword>
<feature type="transmembrane region" description="Helical" evidence="7">
    <location>
        <begin position="59"/>
        <end position="80"/>
    </location>
</feature>
<dbReference type="EMBL" id="BMLY01000005">
    <property type="protein sequence ID" value="GGP27089.1"/>
    <property type="molecule type" value="Genomic_DNA"/>
</dbReference>
<evidence type="ECO:0000256" key="3">
    <source>
        <dbReference type="ARBA" id="ARBA00022475"/>
    </source>
</evidence>
<evidence type="ECO:0000256" key="6">
    <source>
        <dbReference type="ARBA" id="ARBA00023136"/>
    </source>
</evidence>
<dbReference type="PANTHER" id="PTHR30086:SF14">
    <property type="entry name" value="HOMOSERINE_HOMOSERINE LACTONE EFFLUX PROTEIN"/>
    <property type="match status" value="1"/>
</dbReference>
<keyword evidence="3" id="KW-1003">Cell membrane</keyword>
<evidence type="ECO:0000256" key="4">
    <source>
        <dbReference type="ARBA" id="ARBA00022692"/>
    </source>
</evidence>
<reference evidence="9" key="1">
    <citation type="journal article" date="2019" name="Int. J. Syst. Evol. Microbiol.">
        <title>The Global Catalogue of Microorganisms (GCM) 10K type strain sequencing project: providing services to taxonomists for standard genome sequencing and annotation.</title>
        <authorList>
            <consortium name="The Broad Institute Genomics Platform"/>
            <consortium name="The Broad Institute Genome Sequencing Center for Infectious Disease"/>
            <person name="Wu L."/>
            <person name="Ma J."/>
        </authorList>
    </citation>
    <scope>NUCLEOTIDE SEQUENCE [LARGE SCALE GENOMIC DNA]</scope>
    <source>
        <strain evidence="9">CGMCC 1.8860</strain>
    </source>
</reference>
<name>A0ABQ2PQ63_9NEIS</name>
<organism evidence="8 9">
    <name type="scientific">Silvimonas amylolytica</name>
    <dbReference type="NCBI Taxonomy" id="449663"/>
    <lineage>
        <taxon>Bacteria</taxon>
        <taxon>Pseudomonadati</taxon>
        <taxon>Pseudomonadota</taxon>
        <taxon>Betaproteobacteria</taxon>
        <taxon>Neisseriales</taxon>
        <taxon>Chitinibacteraceae</taxon>
        <taxon>Silvimonas</taxon>
    </lineage>
</organism>
<comment type="similarity">
    <text evidence="2">Belongs to the Rht family.</text>
</comment>
<comment type="caution">
    <text evidence="8">The sequence shown here is derived from an EMBL/GenBank/DDBJ whole genome shotgun (WGS) entry which is preliminary data.</text>
</comment>
<feature type="transmembrane region" description="Helical" evidence="7">
    <location>
        <begin position="173"/>
        <end position="190"/>
    </location>
</feature>
<keyword evidence="5 7" id="KW-1133">Transmembrane helix</keyword>
<feature type="transmembrane region" description="Helical" evidence="7">
    <location>
        <begin position="100"/>
        <end position="126"/>
    </location>
</feature>